<dbReference type="Pfam" id="PF00672">
    <property type="entry name" value="HAMP"/>
    <property type="match status" value="1"/>
</dbReference>
<evidence type="ECO:0000256" key="12">
    <source>
        <dbReference type="SAM" id="Phobius"/>
    </source>
</evidence>
<dbReference type="InterPro" id="IPR003660">
    <property type="entry name" value="HAMP_dom"/>
</dbReference>
<keyword evidence="4" id="KW-0145">Chemotaxis</keyword>
<feature type="transmembrane region" description="Helical" evidence="12">
    <location>
        <begin position="279"/>
        <end position="301"/>
    </location>
</feature>
<dbReference type="AlphaFoldDB" id="A0A172ZAZ7"/>
<keyword evidence="7 12" id="KW-0472">Membrane</keyword>
<dbReference type="PANTHER" id="PTHR32089:SF114">
    <property type="entry name" value="METHYL-ACCEPTING CHEMOTAXIS PROTEIN MCPB"/>
    <property type="match status" value="1"/>
</dbReference>
<dbReference type="SMART" id="SM00304">
    <property type="entry name" value="HAMP"/>
    <property type="match status" value="1"/>
</dbReference>
<comment type="subcellular location">
    <subcellularLocation>
        <location evidence="1">Cell membrane</location>
        <topology evidence="1">Multi-pass membrane protein</topology>
    </subcellularLocation>
</comment>
<evidence type="ECO:0000256" key="1">
    <source>
        <dbReference type="ARBA" id="ARBA00004651"/>
    </source>
</evidence>
<dbReference type="Pfam" id="PF00015">
    <property type="entry name" value="MCPsignal"/>
    <property type="match status" value="1"/>
</dbReference>
<evidence type="ECO:0000256" key="11">
    <source>
        <dbReference type="SAM" id="Coils"/>
    </source>
</evidence>
<keyword evidence="8 10" id="KW-0807">Transducer</keyword>
<dbReference type="GO" id="GO:0005886">
    <property type="term" value="C:plasma membrane"/>
    <property type="evidence" value="ECO:0007669"/>
    <property type="project" value="UniProtKB-SubCell"/>
</dbReference>
<dbReference type="GO" id="GO:0006935">
    <property type="term" value="P:chemotaxis"/>
    <property type="evidence" value="ECO:0007669"/>
    <property type="project" value="UniProtKB-KW"/>
</dbReference>
<dbReference type="GO" id="GO:0007165">
    <property type="term" value="P:signal transduction"/>
    <property type="evidence" value="ECO:0007669"/>
    <property type="project" value="UniProtKB-KW"/>
</dbReference>
<evidence type="ECO:0008006" key="17">
    <source>
        <dbReference type="Google" id="ProtNLM"/>
    </source>
</evidence>
<reference evidence="16" key="1">
    <citation type="submission" date="2015-10" db="EMBL/GenBank/DDBJ databases">
        <title>Genome of Paenibacillus bovis sp. nov.</title>
        <authorList>
            <person name="Wu Z."/>
            <person name="Gao C."/>
            <person name="Liu Z."/>
            <person name="Zheng H."/>
        </authorList>
    </citation>
    <scope>NUCLEOTIDE SEQUENCE [LARGE SCALE GENOMIC DNA]</scope>
    <source>
        <strain evidence="16">BD3526</strain>
    </source>
</reference>
<evidence type="ECO:0000256" key="6">
    <source>
        <dbReference type="ARBA" id="ARBA00022989"/>
    </source>
</evidence>
<accession>A0A172ZAZ7</accession>
<dbReference type="CDD" id="cd06225">
    <property type="entry name" value="HAMP"/>
    <property type="match status" value="1"/>
</dbReference>
<keyword evidence="5 12" id="KW-0812">Transmembrane</keyword>
<proteinExistence type="inferred from homology"/>
<dbReference type="Gene3D" id="3.30.450.20">
    <property type="entry name" value="PAS domain"/>
    <property type="match status" value="2"/>
</dbReference>
<evidence type="ECO:0000256" key="8">
    <source>
        <dbReference type="ARBA" id="ARBA00023224"/>
    </source>
</evidence>
<keyword evidence="6 12" id="KW-1133">Transmembrane helix</keyword>
<dbReference type="SUPFAM" id="SSF58104">
    <property type="entry name" value="Methyl-accepting chemotaxis protein (MCP) signaling domain"/>
    <property type="match status" value="1"/>
</dbReference>
<evidence type="ECO:0000256" key="9">
    <source>
        <dbReference type="ARBA" id="ARBA00029447"/>
    </source>
</evidence>
<gene>
    <name evidence="15" type="ORF">AR543_01355</name>
</gene>
<keyword evidence="11" id="KW-0175">Coiled coil</keyword>
<sequence length="661" mass="71818">MNAIKSLFLNQSLGRKLMFSFCAVLIVALVTSSLVSYFTAQRSLSEELIDSTALNAGTLSAIVDNDMQQNEDTVNYFAKQITQRDYTTAGSPALLERLNTYDDATSKVEGIYVGTTTGAFFTSSDAPTAADYDPRQRPWYQQAEASPGKTIITNPYISSSTQEMTVTVARQTDDKSGVVGLDISIAALLKITSTIKIGDEGYAVILAPDGTYISHPTIKAGETDDIAKRIIAENKPQGNFSYVFNNIDKQLSYTTSPLTGWKLVGNFSQSEIDEKVKPLLYQTLLVMVLALVIGSIIVWLVTRSISKRMNKLVHVANAISQGDLTQSVEDRSKDELGRLSEAFNHMNESLGSLVGSIQDTVSDVVSSSEQLNASSEQTSQATEQITSAIELFSSGTEKQSQNMSSSAAQLNDVARLLQEVQQHSQSLLGLSHTSNTMADEGDQLIRRTVGQMQHIDRSVNQANEVVTGLSQKSTEISTILKTINTIAEQTNLLSLNAAIEAARAGEAGKGFSVVAGEVKKLAEQSHLSAQHIEELLQDIIREIHESLSTFKQIHHSVTDGLTSVEQSAEQFQQLKSNSHRISSSLQDMNTLVGDVNSNAGQVARSVEEVTVISTRNTESMHDIASSAEEQLASMEEISSSAQSLAARADDLQKEIEHFKIK</sequence>
<protein>
    <recommendedName>
        <fullName evidence="17">Chemotaxis protein</fullName>
    </recommendedName>
</protein>
<dbReference type="KEGG" id="pbv:AR543_01355"/>
<dbReference type="Pfam" id="PF02743">
    <property type="entry name" value="dCache_1"/>
    <property type="match status" value="1"/>
</dbReference>
<evidence type="ECO:0000256" key="10">
    <source>
        <dbReference type="PROSITE-ProRule" id="PRU00284"/>
    </source>
</evidence>
<evidence type="ECO:0000256" key="5">
    <source>
        <dbReference type="ARBA" id="ARBA00022692"/>
    </source>
</evidence>
<feature type="coiled-coil region" evidence="11">
    <location>
        <begin position="634"/>
        <end position="661"/>
    </location>
</feature>
<keyword evidence="2" id="KW-1003">Cell membrane</keyword>
<keyword evidence="16" id="KW-1185">Reference proteome</keyword>
<organism evidence="15 16">
    <name type="scientific">Paenibacillus bovis</name>
    <dbReference type="NCBI Taxonomy" id="1616788"/>
    <lineage>
        <taxon>Bacteria</taxon>
        <taxon>Bacillati</taxon>
        <taxon>Bacillota</taxon>
        <taxon>Bacilli</taxon>
        <taxon>Bacillales</taxon>
        <taxon>Paenibacillaceae</taxon>
        <taxon>Paenibacillus</taxon>
    </lineage>
</organism>
<dbReference type="PROSITE" id="PS50111">
    <property type="entry name" value="CHEMOTAXIS_TRANSDUC_2"/>
    <property type="match status" value="1"/>
</dbReference>
<evidence type="ECO:0000256" key="3">
    <source>
        <dbReference type="ARBA" id="ARBA00022481"/>
    </source>
</evidence>
<dbReference type="InterPro" id="IPR004089">
    <property type="entry name" value="MCPsignal_dom"/>
</dbReference>
<dbReference type="STRING" id="1616788.AR543_01355"/>
<dbReference type="InterPro" id="IPR029151">
    <property type="entry name" value="Sensor-like_sf"/>
</dbReference>
<comment type="similarity">
    <text evidence="9">Belongs to the methyl-accepting chemotaxis (MCP) protein family.</text>
</comment>
<dbReference type="Gene3D" id="1.10.287.950">
    <property type="entry name" value="Methyl-accepting chemotaxis protein"/>
    <property type="match status" value="1"/>
</dbReference>
<dbReference type="CDD" id="cd12912">
    <property type="entry name" value="PDC2_MCP_like"/>
    <property type="match status" value="1"/>
</dbReference>
<name>A0A172ZAZ7_9BACL</name>
<feature type="domain" description="HAMP" evidence="14">
    <location>
        <begin position="303"/>
        <end position="355"/>
    </location>
</feature>
<dbReference type="PROSITE" id="PS50885">
    <property type="entry name" value="HAMP"/>
    <property type="match status" value="1"/>
</dbReference>
<dbReference type="InterPro" id="IPR033479">
    <property type="entry name" value="dCache_1"/>
</dbReference>
<evidence type="ECO:0000313" key="16">
    <source>
        <dbReference type="Proteomes" id="UP000078148"/>
    </source>
</evidence>
<feature type="transmembrane region" description="Helical" evidence="12">
    <location>
        <begin position="21"/>
        <end position="40"/>
    </location>
</feature>
<dbReference type="SMART" id="SM00283">
    <property type="entry name" value="MA"/>
    <property type="match status" value="1"/>
</dbReference>
<dbReference type="SUPFAM" id="SSF103190">
    <property type="entry name" value="Sensory domain-like"/>
    <property type="match status" value="1"/>
</dbReference>
<evidence type="ECO:0000256" key="4">
    <source>
        <dbReference type="ARBA" id="ARBA00022500"/>
    </source>
</evidence>
<dbReference type="EMBL" id="CP013023">
    <property type="protein sequence ID" value="ANF94811.1"/>
    <property type="molecule type" value="Genomic_DNA"/>
</dbReference>
<evidence type="ECO:0000259" key="13">
    <source>
        <dbReference type="PROSITE" id="PS50111"/>
    </source>
</evidence>
<dbReference type="Gene3D" id="1.10.8.500">
    <property type="entry name" value="HAMP domain in histidine kinase"/>
    <property type="match status" value="1"/>
</dbReference>
<reference evidence="15 16" key="2">
    <citation type="journal article" date="2016" name="Int. J. Syst. Evol. Microbiol.">
        <title>Paenibacillus bovis sp. nov., isolated from raw yak (Bos grunniens) milk.</title>
        <authorList>
            <person name="Gao C."/>
            <person name="Han J."/>
            <person name="Liu Z."/>
            <person name="Xu X."/>
            <person name="Hang F."/>
            <person name="Wu Z."/>
        </authorList>
    </citation>
    <scope>NUCLEOTIDE SEQUENCE [LARGE SCALE GENOMIC DNA]</scope>
    <source>
        <strain evidence="15 16">BD3526</strain>
    </source>
</reference>
<dbReference type="CDD" id="cd11386">
    <property type="entry name" value="MCP_signal"/>
    <property type="match status" value="1"/>
</dbReference>
<evidence type="ECO:0000313" key="15">
    <source>
        <dbReference type="EMBL" id="ANF94811.1"/>
    </source>
</evidence>
<dbReference type="PANTHER" id="PTHR32089">
    <property type="entry name" value="METHYL-ACCEPTING CHEMOTAXIS PROTEIN MCPB"/>
    <property type="match status" value="1"/>
</dbReference>
<evidence type="ECO:0000256" key="7">
    <source>
        <dbReference type="ARBA" id="ARBA00023136"/>
    </source>
</evidence>
<keyword evidence="3" id="KW-0488">Methylation</keyword>
<evidence type="ECO:0000259" key="14">
    <source>
        <dbReference type="PROSITE" id="PS50885"/>
    </source>
</evidence>
<dbReference type="Proteomes" id="UP000078148">
    <property type="component" value="Chromosome"/>
</dbReference>
<feature type="domain" description="Methyl-accepting transducer" evidence="13">
    <location>
        <begin position="374"/>
        <end position="610"/>
    </location>
</feature>
<evidence type="ECO:0000256" key="2">
    <source>
        <dbReference type="ARBA" id="ARBA00022475"/>
    </source>
</evidence>
<dbReference type="CDD" id="cd18773">
    <property type="entry name" value="PDC1_HK_sensor"/>
    <property type="match status" value="1"/>
</dbReference>